<feature type="compositionally biased region" description="Low complexity" evidence="1">
    <location>
        <begin position="31"/>
        <end position="47"/>
    </location>
</feature>
<evidence type="ECO:0000313" key="3">
    <source>
        <dbReference type="Proteomes" id="UP001208570"/>
    </source>
</evidence>
<keyword evidence="3" id="KW-1185">Reference proteome</keyword>
<reference evidence="2" key="1">
    <citation type="journal article" date="2023" name="Mol. Biol. Evol.">
        <title>Third-Generation Sequencing Reveals the Adaptive Role of the Epigenome in Three Deep-Sea Polychaetes.</title>
        <authorList>
            <person name="Perez M."/>
            <person name="Aroh O."/>
            <person name="Sun Y."/>
            <person name="Lan Y."/>
            <person name="Juniper S.K."/>
            <person name="Young C.R."/>
            <person name="Angers B."/>
            <person name="Qian P.Y."/>
        </authorList>
    </citation>
    <scope>NUCLEOTIDE SEQUENCE</scope>
    <source>
        <strain evidence="2">P08H-3</strain>
    </source>
</reference>
<organism evidence="2 3">
    <name type="scientific">Paralvinella palmiformis</name>
    <dbReference type="NCBI Taxonomy" id="53620"/>
    <lineage>
        <taxon>Eukaryota</taxon>
        <taxon>Metazoa</taxon>
        <taxon>Spiralia</taxon>
        <taxon>Lophotrochozoa</taxon>
        <taxon>Annelida</taxon>
        <taxon>Polychaeta</taxon>
        <taxon>Sedentaria</taxon>
        <taxon>Canalipalpata</taxon>
        <taxon>Terebellida</taxon>
        <taxon>Terebelliformia</taxon>
        <taxon>Alvinellidae</taxon>
        <taxon>Paralvinella</taxon>
    </lineage>
</organism>
<feature type="compositionally biased region" description="Basic and acidic residues" evidence="1">
    <location>
        <begin position="10"/>
        <end position="21"/>
    </location>
</feature>
<dbReference type="EMBL" id="JAODUP010000114">
    <property type="protein sequence ID" value="KAK2161585.1"/>
    <property type="molecule type" value="Genomic_DNA"/>
</dbReference>
<proteinExistence type="predicted"/>
<dbReference type="Proteomes" id="UP001208570">
    <property type="component" value="Unassembled WGS sequence"/>
</dbReference>
<evidence type="ECO:0000313" key="2">
    <source>
        <dbReference type="EMBL" id="KAK2161585.1"/>
    </source>
</evidence>
<accession>A0AAD9JZH9</accession>
<protein>
    <submittedName>
        <fullName evidence="2">Uncharacterized protein</fullName>
    </submittedName>
</protein>
<dbReference type="AlphaFoldDB" id="A0AAD9JZH9"/>
<feature type="region of interest" description="Disordered" evidence="1">
    <location>
        <begin position="1"/>
        <end position="69"/>
    </location>
</feature>
<gene>
    <name evidence="2" type="ORF">LSH36_114g03024</name>
</gene>
<name>A0AAD9JZH9_9ANNE</name>
<evidence type="ECO:0000256" key="1">
    <source>
        <dbReference type="SAM" id="MobiDB-lite"/>
    </source>
</evidence>
<sequence length="113" mass="12208">MGGGASMEEDYTHQHPPERTDPQGVIVRHTPGSSRGVSRPGSRPLSRTGSNASGQWRKALRNPGLAQSKLRKMRAAALGRKSSCTVTVDKSGFSLQHIQICEGQVKIGKPIYK</sequence>
<comment type="caution">
    <text evidence="2">The sequence shown here is derived from an EMBL/GenBank/DDBJ whole genome shotgun (WGS) entry which is preliminary data.</text>
</comment>